<comment type="caution">
    <text evidence="1">The sequence shown here is derived from an EMBL/GenBank/DDBJ whole genome shotgun (WGS) entry which is preliminary data.</text>
</comment>
<dbReference type="SUPFAM" id="SSF50969">
    <property type="entry name" value="YVTN repeat-like/Quinoprotein amine dehydrogenase"/>
    <property type="match status" value="1"/>
</dbReference>
<keyword evidence="2" id="KW-1185">Reference proteome</keyword>
<evidence type="ECO:0008006" key="3">
    <source>
        <dbReference type="Google" id="ProtNLM"/>
    </source>
</evidence>
<dbReference type="Gene3D" id="2.130.10.10">
    <property type="entry name" value="YVTN repeat-like/Quinoprotein amine dehydrogenase"/>
    <property type="match status" value="1"/>
</dbReference>
<accession>A0ABU8IA38</accession>
<proteinExistence type="predicted"/>
<dbReference type="EMBL" id="JAYLLN010000050">
    <property type="protein sequence ID" value="MEI5986270.1"/>
    <property type="molecule type" value="Genomic_DNA"/>
</dbReference>
<reference evidence="1 2" key="1">
    <citation type="submission" date="2024-01" db="EMBL/GenBank/DDBJ databases">
        <title>Sphingobacterium tenebrionis sp. nov., a novel endophyte isolated from tenebrio molitor intestines.</title>
        <authorList>
            <person name="Zhang C."/>
        </authorList>
    </citation>
    <scope>NUCLEOTIDE SEQUENCE [LARGE SCALE GENOMIC DNA]</scope>
    <source>
        <strain evidence="1 2">PU5-4</strain>
    </source>
</reference>
<dbReference type="InterPro" id="IPR015943">
    <property type="entry name" value="WD40/YVTN_repeat-like_dom_sf"/>
</dbReference>
<dbReference type="RefSeq" id="WP_099365687.1">
    <property type="nucleotide sequence ID" value="NZ_JAYLLN010000050.1"/>
</dbReference>
<evidence type="ECO:0000313" key="2">
    <source>
        <dbReference type="Proteomes" id="UP001363035"/>
    </source>
</evidence>
<name>A0ABU8IA38_9SPHI</name>
<organism evidence="1 2">
    <name type="scientific">Sphingobacterium tenebrionis</name>
    <dbReference type="NCBI Taxonomy" id="3111775"/>
    <lineage>
        <taxon>Bacteria</taxon>
        <taxon>Pseudomonadati</taxon>
        <taxon>Bacteroidota</taxon>
        <taxon>Sphingobacteriia</taxon>
        <taxon>Sphingobacteriales</taxon>
        <taxon>Sphingobacteriaceae</taxon>
        <taxon>Sphingobacterium</taxon>
    </lineage>
</organism>
<dbReference type="Proteomes" id="UP001363035">
    <property type="component" value="Unassembled WGS sequence"/>
</dbReference>
<gene>
    <name evidence="1" type="ORF">VJ786_15300</name>
</gene>
<evidence type="ECO:0000313" key="1">
    <source>
        <dbReference type="EMBL" id="MEI5986270.1"/>
    </source>
</evidence>
<sequence>MENLVHELINHEDGKIILLSINGNTLISESGKPDKLKRTEKEFPNEQEVQKNFLKKEWEALKKGYVLRNDNPNIGLPRLHYYVGGGYTGSLSLQGTDKGIFVYQNVVEANIWKGQLLLIDGQGNLLQSIPLPKQLAWEIAYQEGNQTLYLDLDHFIYAYDLESQEFENLGANKSDPSSFISVGTNRTVFASFGQLKSLDNDNKPFFDQAYSTVTIKGNTPFAGVVSPDGKKIAFHNKPGEISILHADNGDLIAHLKGDFQMIEKMEFTESGDLLLAQEQYGSWGMLYFDLINNQQITIPGLEIPEYSKEVSRFCLNPDQSKLVLSQRSNVHVFDFKAKKFLHSFRLDHIVKNCQLKFVNEYLGVRTDYGCFSLYKV</sequence>
<dbReference type="InterPro" id="IPR011044">
    <property type="entry name" value="Quino_amine_DH_bsu"/>
</dbReference>
<protein>
    <recommendedName>
        <fullName evidence="3">WD40 repeat domain-containing protein</fullName>
    </recommendedName>
</protein>